<dbReference type="Pfam" id="PF13328">
    <property type="entry name" value="HD_4"/>
    <property type="match status" value="1"/>
</dbReference>
<dbReference type="Pfam" id="PF04607">
    <property type="entry name" value="RelA_SpoT"/>
    <property type="match status" value="1"/>
</dbReference>
<dbReference type="GO" id="GO:0008728">
    <property type="term" value="F:GTP diphosphokinase activity"/>
    <property type="evidence" value="ECO:0007669"/>
    <property type="project" value="TreeGrafter"/>
</dbReference>
<gene>
    <name evidence="14" type="ORF">SAMN05660831_00551</name>
</gene>
<dbReference type="InterPro" id="IPR006674">
    <property type="entry name" value="HD_domain"/>
</dbReference>
<comment type="similarity">
    <text evidence="9">Belongs to the relA/spoT family.</text>
</comment>
<evidence type="ECO:0000313" key="15">
    <source>
        <dbReference type="Proteomes" id="UP000198611"/>
    </source>
</evidence>
<dbReference type="NCBIfam" id="NF008124">
    <property type="entry name" value="PRK10872.1"/>
    <property type="match status" value="1"/>
</dbReference>
<dbReference type="Gene3D" id="3.30.70.260">
    <property type="match status" value="1"/>
</dbReference>
<dbReference type="Gene3D" id="3.10.20.30">
    <property type="match status" value="1"/>
</dbReference>
<dbReference type="OrthoDB" id="9805041at2"/>
<dbReference type="Gene3D" id="3.30.460.10">
    <property type="entry name" value="Beta Polymerase, domain 2"/>
    <property type="match status" value="1"/>
</dbReference>
<dbReference type="SUPFAM" id="SSF81271">
    <property type="entry name" value="TGS-like"/>
    <property type="match status" value="1"/>
</dbReference>
<dbReference type="InterPro" id="IPR033655">
    <property type="entry name" value="TGS_RelA/SpoT"/>
</dbReference>
<evidence type="ECO:0000256" key="7">
    <source>
        <dbReference type="ARBA" id="ARBA00033308"/>
    </source>
</evidence>
<dbReference type="CDD" id="cd05399">
    <property type="entry name" value="NT_Rel-Spo_like"/>
    <property type="match status" value="1"/>
</dbReference>
<keyword evidence="15" id="KW-1185">Reference proteome</keyword>
<comment type="function">
    <text evidence="9">In eubacteria ppGpp (guanosine 3'-diphosphate 5'-diphosphate) is a mediator of the stringent response that coordinates a variety of cellular activities in response to changes in nutritional abundance.</text>
</comment>
<dbReference type="AlphaFoldDB" id="A0A1I1P2G9"/>
<dbReference type="Pfam" id="PF13291">
    <property type="entry name" value="ACT_4"/>
    <property type="match status" value="1"/>
</dbReference>
<keyword evidence="14" id="KW-0418">Kinase</keyword>
<reference evidence="14 15" key="1">
    <citation type="submission" date="2016-10" db="EMBL/GenBank/DDBJ databases">
        <authorList>
            <person name="de Groot N.N."/>
        </authorList>
    </citation>
    <scope>NUCLEOTIDE SEQUENCE [LARGE SCALE GENOMIC DNA]</scope>
    <source>
        <strain evidence="14 15">HL3</strain>
    </source>
</reference>
<evidence type="ECO:0000256" key="9">
    <source>
        <dbReference type="RuleBase" id="RU003847"/>
    </source>
</evidence>
<dbReference type="NCBIfam" id="TIGR00691">
    <property type="entry name" value="spoT_relA"/>
    <property type="match status" value="1"/>
</dbReference>
<dbReference type="GO" id="GO:0008893">
    <property type="term" value="F:guanosine-3',5'-bis(diphosphate) 3'-diphosphatase activity"/>
    <property type="evidence" value="ECO:0007669"/>
    <property type="project" value="UniProtKB-EC"/>
</dbReference>
<dbReference type="PANTHER" id="PTHR21262:SF31">
    <property type="entry name" value="GTP PYROPHOSPHOKINASE"/>
    <property type="match status" value="1"/>
</dbReference>
<dbReference type="GO" id="GO:0005886">
    <property type="term" value="C:plasma membrane"/>
    <property type="evidence" value="ECO:0007669"/>
    <property type="project" value="TreeGrafter"/>
</dbReference>
<dbReference type="SMART" id="SM00954">
    <property type="entry name" value="RelA_SpoT"/>
    <property type="match status" value="1"/>
</dbReference>
<dbReference type="CDD" id="cd01668">
    <property type="entry name" value="TGS_RSH"/>
    <property type="match status" value="1"/>
</dbReference>
<dbReference type="CDD" id="cd04876">
    <property type="entry name" value="ACT_RelA-SpoT"/>
    <property type="match status" value="1"/>
</dbReference>
<dbReference type="PROSITE" id="PS51831">
    <property type="entry name" value="HD"/>
    <property type="match status" value="1"/>
</dbReference>
<feature type="domain" description="ACT" evidence="11">
    <location>
        <begin position="662"/>
        <end position="737"/>
    </location>
</feature>
<dbReference type="SUPFAM" id="SSF109604">
    <property type="entry name" value="HD-domain/PDEase-like"/>
    <property type="match status" value="1"/>
</dbReference>
<evidence type="ECO:0000256" key="1">
    <source>
        <dbReference type="ARBA" id="ARBA00019852"/>
    </source>
</evidence>
<dbReference type="FunFam" id="3.10.20.30:FF:000002">
    <property type="entry name" value="GTP pyrophosphokinase (RelA/SpoT)"/>
    <property type="match status" value="1"/>
</dbReference>
<dbReference type="InterPro" id="IPR012675">
    <property type="entry name" value="Beta-grasp_dom_sf"/>
</dbReference>
<feature type="region of interest" description="Disordered" evidence="10">
    <location>
        <begin position="565"/>
        <end position="587"/>
    </location>
</feature>
<dbReference type="GO" id="GO:0042594">
    <property type="term" value="P:response to starvation"/>
    <property type="evidence" value="ECO:0007669"/>
    <property type="project" value="TreeGrafter"/>
</dbReference>
<dbReference type="SUPFAM" id="SSF81301">
    <property type="entry name" value="Nucleotidyltransferase"/>
    <property type="match status" value="1"/>
</dbReference>
<dbReference type="Proteomes" id="UP000198611">
    <property type="component" value="Unassembled WGS sequence"/>
</dbReference>
<dbReference type="PROSITE" id="PS51671">
    <property type="entry name" value="ACT"/>
    <property type="match status" value="1"/>
</dbReference>
<dbReference type="InterPro" id="IPR045600">
    <property type="entry name" value="RelA/SpoT_AH_RIS"/>
</dbReference>
<dbReference type="RefSeq" id="WP_093427198.1">
    <property type="nucleotide sequence ID" value="NZ_FOMJ01000001.1"/>
</dbReference>
<evidence type="ECO:0000256" key="10">
    <source>
        <dbReference type="SAM" id="MobiDB-lite"/>
    </source>
</evidence>
<dbReference type="Gene3D" id="1.10.3210.10">
    <property type="entry name" value="Hypothetical protein af1432"/>
    <property type="match status" value="1"/>
</dbReference>
<dbReference type="InterPro" id="IPR002912">
    <property type="entry name" value="ACT_dom"/>
</dbReference>
<evidence type="ECO:0000313" key="14">
    <source>
        <dbReference type="EMBL" id="SFD03762.1"/>
    </source>
</evidence>
<evidence type="ECO:0000256" key="6">
    <source>
        <dbReference type="ARBA" id="ARBA00032407"/>
    </source>
</evidence>
<dbReference type="CDD" id="cd00077">
    <property type="entry name" value="HDc"/>
    <property type="match status" value="1"/>
</dbReference>
<evidence type="ECO:0000256" key="3">
    <source>
        <dbReference type="ARBA" id="ARBA00024329"/>
    </source>
</evidence>
<dbReference type="GO" id="GO:0016301">
    <property type="term" value="F:kinase activity"/>
    <property type="evidence" value="ECO:0007669"/>
    <property type="project" value="UniProtKB-KW"/>
</dbReference>
<feature type="domain" description="TGS" evidence="13">
    <location>
        <begin position="401"/>
        <end position="464"/>
    </location>
</feature>
<evidence type="ECO:0000256" key="4">
    <source>
        <dbReference type="ARBA" id="ARBA00024387"/>
    </source>
</evidence>
<sequence>MVSTVTRRPADTTADEPAWLDELAAGRSAGDRERLAAALARAQEAHAGQWRASGEPYIHHVVAVARILAELQMDTETLMAALLHDVLEDSGVQRADLEAEFGEGVARLVDGVTKMRLIETLPGGISEREAAQAESLRKLLLAMAEDVRVVLIKLADRLHNIRTLEHLSADKQRRIARETLEVFAPLANRLGIWQIKWELEDRAFRYLDPEAYHEIAAALDERRVEREAFIRTAVGDLERALGEAGIAGEVVGRPKHIYSIWRKLQRKGVGIDQLYDLRAVRILVDSVADCYHALGVVHTLWRHIPREFDDYIATPKENNYQSIHTAVVGPSGRTLEVQIRTRDMHRQAELGIAAHWRYKEGGGQRELAFEQKIAWLRQLLEWKDEEASASDFVDRFKSEAFQERIYVLTPAGEIIDLPQGATPVDFAYHIHSEVGHRCRGARVNGRMVPLNYPLVSGEQVSILTARGGTPSRDWLNPQLGYVHTSRARSHIRHWFKHQDRERHVADGRNVVDRELRRLGVPDLRLETLAGELAQASVEELLAAVGRGDLTSLQVARAVHQLYPMTPAEPTEPVRPRHRTPPRQAGSANDIEVEGVGNLVTRMAGCCNPAPGDDIVGYVTQGRGVTIHRSDCPSILNLDEDKRHRLMDVAWAGERAAAGYPVALVLRAYDRPALLRDVSTVLADERVNVDSVQTRSDAKDGTARMELGLAVHDTDQLSRVLNRLGQLRGVLEVQRRVQ</sequence>
<dbReference type="InterPro" id="IPR004811">
    <property type="entry name" value="RelA/Spo_fam"/>
</dbReference>
<protein>
    <recommendedName>
        <fullName evidence="1">GTP pyrophosphokinase</fullName>
        <ecNumber evidence="4">3.1.7.2</ecNumber>
    </recommendedName>
    <alternativeName>
        <fullName evidence="6">(p)ppGpp synthase</fullName>
    </alternativeName>
    <alternativeName>
        <fullName evidence="5">ATP:GTP 3'-pyrophosphotransferase</fullName>
    </alternativeName>
    <alternativeName>
        <fullName evidence="7">ppGpp synthase I</fullName>
    </alternativeName>
</protein>
<dbReference type="SMART" id="SM00471">
    <property type="entry name" value="HDc"/>
    <property type="match status" value="1"/>
</dbReference>
<feature type="domain" description="HD" evidence="12">
    <location>
        <begin position="57"/>
        <end position="161"/>
    </location>
</feature>
<evidence type="ECO:0000259" key="13">
    <source>
        <dbReference type="PROSITE" id="PS51880"/>
    </source>
</evidence>
<evidence type="ECO:0000256" key="8">
    <source>
        <dbReference type="ARBA" id="ARBA00047968"/>
    </source>
</evidence>
<dbReference type="Pfam" id="PF02824">
    <property type="entry name" value="TGS"/>
    <property type="match status" value="1"/>
</dbReference>
<dbReference type="GO" id="GO:0015949">
    <property type="term" value="P:nucleobase-containing small molecule interconversion"/>
    <property type="evidence" value="ECO:0007669"/>
    <property type="project" value="UniProtKB-ARBA"/>
</dbReference>
<dbReference type="FunFam" id="3.30.460.10:FF:000001">
    <property type="entry name" value="GTP pyrophosphokinase RelA"/>
    <property type="match status" value="1"/>
</dbReference>
<dbReference type="FunFam" id="1.10.3210.10:FF:000001">
    <property type="entry name" value="GTP pyrophosphokinase RelA"/>
    <property type="match status" value="1"/>
</dbReference>
<proteinExistence type="inferred from homology"/>
<dbReference type="STRING" id="1123397.SAMN05660831_00551"/>
<comment type="pathway">
    <text evidence="3">Purine metabolism; ppGpp biosynthesis; ppGpp from GDP: step 1/1.</text>
</comment>
<evidence type="ECO:0000259" key="11">
    <source>
        <dbReference type="PROSITE" id="PS51671"/>
    </source>
</evidence>
<dbReference type="InterPro" id="IPR045865">
    <property type="entry name" value="ACT-like_dom_sf"/>
</dbReference>
<dbReference type="InterPro" id="IPR004095">
    <property type="entry name" value="TGS"/>
</dbReference>
<dbReference type="InterPro" id="IPR003607">
    <property type="entry name" value="HD/PDEase_dom"/>
</dbReference>
<dbReference type="EMBL" id="FOMJ01000001">
    <property type="protein sequence ID" value="SFD03762.1"/>
    <property type="molecule type" value="Genomic_DNA"/>
</dbReference>
<dbReference type="EC" id="3.1.7.2" evidence="4"/>
<evidence type="ECO:0000259" key="12">
    <source>
        <dbReference type="PROSITE" id="PS51831"/>
    </source>
</evidence>
<accession>A0A1I1P2G9</accession>
<dbReference type="GO" id="GO:0015970">
    <property type="term" value="P:guanosine tetraphosphate biosynthetic process"/>
    <property type="evidence" value="ECO:0007669"/>
    <property type="project" value="UniProtKB-UniPathway"/>
</dbReference>
<comment type="catalytic activity">
    <reaction evidence="8">
        <text>guanosine 3',5'-bis(diphosphate) + H2O = GDP + diphosphate + H(+)</text>
        <dbReference type="Rhea" id="RHEA:14253"/>
        <dbReference type="ChEBI" id="CHEBI:15377"/>
        <dbReference type="ChEBI" id="CHEBI:15378"/>
        <dbReference type="ChEBI" id="CHEBI:33019"/>
        <dbReference type="ChEBI" id="CHEBI:58189"/>
        <dbReference type="ChEBI" id="CHEBI:77828"/>
        <dbReference type="EC" id="3.1.7.2"/>
    </reaction>
</comment>
<dbReference type="UniPathway" id="UPA00908">
    <property type="reaction ID" value="UER00886"/>
</dbReference>
<evidence type="ECO:0000256" key="5">
    <source>
        <dbReference type="ARBA" id="ARBA00029754"/>
    </source>
</evidence>
<dbReference type="PANTHER" id="PTHR21262">
    <property type="entry name" value="GUANOSINE-3',5'-BIS DIPHOSPHATE 3'-PYROPHOSPHOHYDROLASE"/>
    <property type="match status" value="1"/>
</dbReference>
<dbReference type="PROSITE" id="PS51880">
    <property type="entry name" value="TGS"/>
    <property type="match status" value="1"/>
</dbReference>
<dbReference type="InterPro" id="IPR043519">
    <property type="entry name" value="NT_sf"/>
</dbReference>
<evidence type="ECO:0000256" key="2">
    <source>
        <dbReference type="ARBA" id="ARBA00022801"/>
    </source>
</evidence>
<keyword evidence="14" id="KW-0808">Transferase</keyword>
<keyword evidence="2" id="KW-0378">Hydrolase</keyword>
<dbReference type="InterPro" id="IPR007685">
    <property type="entry name" value="RelA_SpoT"/>
</dbReference>
<name>A0A1I1P2G9_9GAMM</name>
<dbReference type="InterPro" id="IPR012676">
    <property type="entry name" value="TGS-like"/>
</dbReference>
<organism evidence="14 15">
    <name type="scientific">Thiohalospira halophila DSM 15071</name>
    <dbReference type="NCBI Taxonomy" id="1123397"/>
    <lineage>
        <taxon>Bacteria</taxon>
        <taxon>Pseudomonadati</taxon>
        <taxon>Pseudomonadota</taxon>
        <taxon>Gammaproteobacteria</taxon>
        <taxon>Thiohalospirales</taxon>
        <taxon>Thiohalospiraceae</taxon>
        <taxon>Thiohalospira</taxon>
    </lineage>
</organism>
<dbReference type="SUPFAM" id="SSF55021">
    <property type="entry name" value="ACT-like"/>
    <property type="match status" value="1"/>
</dbReference>
<dbReference type="Pfam" id="PF19296">
    <property type="entry name" value="RelA_AH_RIS"/>
    <property type="match status" value="1"/>
</dbReference>